<protein>
    <submittedName>
        <fullName evidence="4">TNFR-Cys domain-containing protein</fullName>
    </submittedName>
</protein>
<name>A0A1I7YDH3_9BILA</name>
<dbReference type="AlphaFoldDB" id="A0A1I7YDH3"/>
<keyword evidence="2" id="KW-0732">Signal</keyword>
<evidence type="ECO:0000313" key="4">
    <source>
        <dbReference type="WBParaSite" id="L893_g15014.t3"/>
    </source>
</evidence>
<dbReference type="Proteomes" id="UP000095287">
    <property type="component" value="Unplaced"/>
</dbReference>
<proteinExistence type="predicted"/>
<evidence type="ECO:0000256" key="2">
    <source>
        <dbReference type="SAM" id="SignalP"/>
    </source>
</evidence>
<accession>A0A1I7YDH3</accession>
<evidence type="ECO:0000256" key="1">
    <source>
        <dbReference type="SAM" id="Phobius"/>
    </source>
</evidence>
<keyword evidence="1" id="KW-0812">Transmembrane</keyword>
<feature type="signal peptide" evidence="2">
    <location>
        <begin position="1"/>
        <end position="25"/>
    </location>
</feature>
<keyword evidence="1" id="KW-1133">Transmembrane helix</keyword>
<keyword evidence="1" id="KW-0472">Membrane</keyword>
<reference evidence="4" key="1">
    <citation type="submission" date="2016-11" db="UniProtKB">
        <authorList>
            <consortium name="WormBaseParasite"/>
        </authorList>
    </citation>
    <scope>IDENTIFICATION</scope>
</reference>
<feature type="transmembrane region" description="Helical" evidence="1">
    <location>
        <begin position="404"/>
        <end position="429"/>
    </location>
</feature>
<organism evidence="3 4">
    <name type="scientific">Steinernema glaseri</name>
    <dbReference type="NCBI Taxonomy" id="37863"/>
    <lineage>
        <taxon>Eukaryota</taxon>
        <taxon>Metazoa</taxon>
        <taxon>Ecdysozoa</taxon>
        <taxon>Nematoda</taxon>
        <taxon>Chromadorea</taxon>
        <taxon>Rhabditida</taxon>
        <taxon>Tylenchina</taxon>
        <taxon>Panagrolaimomorpha</taxon>
        <taxon>Strongyloidoidea</taxon>
        <taxon>Steinernematidae</taxon>
        <taxon>Steinernema</taxon>
    </lineage>
</organism>
<keyword evidence="3" id="KW-1185">Reference proteome</keyword>
<dbReference type="WBParaSite" id="L893_g15014.t3">
    <property type="protein sequence ID" value="L893_g15014.t3"/>
    <property type="gene ID" value="L893_g15014"/>
</dbReference>
<feature type="chain" id="PRO_5009311986" evidence="2">
    <location>
        <begin position="26"/>
        <end position="455"/>
    </location>
</feature>
<sequence length="455" mass="51345">MATRLEWTFLFLCLVIPLSFYAVVAKNQSCQEFVCSTGNAVASGHAYCNSCGDCGRLKRNFCVQSTNRCECLNSIPDSCTLWQANGSHQGDRHSFCFVATNYLAAPRARHHNRAVEVVVDRFFEEDENLQFKYSDLHLYAEFPVEKAQWCDDEILPTRLINDTRCLLFMRMLMPTVDFHGEPNDPFYYDDQTPMSVSFSTDLLKTSQFVKFWYEVTATWTAHLAQSDQPVSFKFHQYSEMAQLPLNDPVLDKISKRMDVNAERESSTAPSVQDNSFGGELFGMNSTATVGKLVQAVHNIITGNFTQEAELIATIPAETQSTVNAEATVKPEAAEIPLPTTITVTTSTAEAVLARGHIIRPSAPTYQAPQALEGHEIEDHGPVQTWDVQEAGIHEVFDGYFEEHLYWWVALIVTLLTCCCLVITFFFCVVRNARRDEPQRLSDPEQDPNVRLMGNR</sequence>
<evidence type="ECO:0000313" key="3">
    <source>
        <dbReference type="Proteomes" id="UP000095287"/>
    </source>
</evidence>